<keyword evidence="1" id="KW-0808">Transferase</keyword>
<dbReference type="Pfam" id="PF17917">
    <property type="entry name" value="RT_RNaseH"/>
    <property type="match status" value="1"/>
</dbReference>
<organism evidence="8 9">
    <name type="scientific">Phytophthora fragariaefolia</name>
    <dbReference type="NCBI Taxonomy" id="1490495"/>
    <lineage>
        <taxon>Eukaryota</taxon>
        <taxon>Sar</taxon>
        <taxon>Stramenopiles</taxon>
        <taxon>Oomycota</taxon>
        <taxon>Peronosporomycetes</taxon>
        <taxon>Peronosporales</taxon>
        <taxon>Peronosporaceae</taxon>
        <taxon>Phytophthora</taxon>
    </lineage>
</organism>
<protein>
    <submittedName>
        <fullName evidence="8">Unnamed protein product</fullName>
    </submittedName>
</protein>
<evidence type="ECO:0000256" key="5">
    <source>
        <dbReference type="ARBA" id="ARBA00022801"/>
    </source>
</evidence>
<keyword evidence="3" id="KW-0540">Nuclease</keyword>
<dbReference type="OrthoDB" id="126498at2759"/>
<dbReference type="GO" id="GO:0016787">
    <property type="term" value="F:hydrolase activity"/>
    <property type="evidence" value="ECO:0007669"/>
    <property type="project" value="UniProtKB-KW"/>
</dbReference>
<sequence length="202" mass="23157">MRHTSRRSKRVASGIPITLSTVERQSFERVKDALSNSAMLVFPKADAETILVTDGSDVGWSVIVTQVAESKAKVSIHQQEHELLVCMGGTFMGAQHNWSVIKKEAYPIVTASDKLSYLLMRPKGFRMYCDHRNLIDSFAPAQEIKKHMRGKLLRWSMKLMEYRFSIEHIDGVKNVWADMISRWAGCQRSISVSMKRLRRKRS</sequence>
<evidence type="ECO:0000256" key="4">
    <source>
        <dbReference type="ARBA" id="ARBA00022759"/>
    </source>
</evidence>
<evidence type="ECO:0000256" key="6">
    <source>
        <dbReference type="ARBA" id="ARBA00022918"/>
    </source>
</evidence>
<dbReference type="PANTHER" id="PTHR34072">
    <property type="entry name" value="ENZYMATIC POLYPROTEIN-RELATED"/>
    <property type="match status" value="1"/>
</dbReference>
<name>A0A9W6TW91_9STRA</name>
<dbReference type="SUPFAM" id="SSF56672">
    <property type="entry name" value="DNA/RNA polymerases"/>
    <property type="match status" value="1"/>
</dbReference>
<dbReference type="EMBL" id="BSXT01000196">
    <property type="protein sequence ID" value="GMF20424.1"/>
    <property type="molecule type" value="Genomic_DNA"/>
</dbReference>
<dbReference type="InterPro" id="IPR041373">
    <property type="entry name" value="RT_RNaseH"/>
</dbReference>
<evidence type="ECO:0000256" key="1">
    <source>
        <dbReference type="ARBA" id="ARBA00022679"/>
    </source>
</evidence>
<accession>A0A9W6TW91</accession>
<dbReference type="InterPro" id="IPR043502">
    <property type="entry name" value="DNA/RNA_pol_sf"/>
</dbReference>
<reference evidence="8" key="1">
    <citation type="submission" date="2023-04" db="EMBL/GenBank/DDBJ databases">
        <title>Phytophthora fragariaefolia NBRC 109709.</title>
        <authorList>
            <person name="Ichikawa N."/>
            <person name="Sato H."/>
            <person name="Tonouchi N."/>
        </authorList>
    </citation>
    <scope>NUCLEOTIDE SEQUENCE</scope>
    <source>
        <strain evidence="8">NBRC 109709</strain>
    </source>
</reference>
<dbReference type="AlphaFoldDB" id="A0A9W6TW91"/>
<evidence type="ECO:0000313" key="9">
    <source>
        <dbReference type="Proteomes" id="UP001165121"/>
    </source>
</evidence>
<proteinExistence type="predicted"/>
<gene>
    <name evidence="8" type="ORF">Pfra01_000243500</name>
</gene>
<evidence type="ECO:0000313" key="8">
    <source>
        <dbReference type="EMBL" id="GMF20424.1"/>
    </source>
</evidence>
<evidence type="ECO:0000256" key="2">
    <source>
        <dbReference type="ARBA" id="ARBA00022695"/>
    </source>
</evidence>
<dbReference type="GO" id="GO:0003964">
    <property type="term" value="F:RNA-directed DNA polymerase activity"/>
    <property type="evidence" value="ECO:0007669"/>
    <property type="project" value="UniProtKB-KW"/>
</dbReference>
<keyword evidence="9" id="KW-1185">Reference proteome</keyword>
<evidence type="ECO:0000259" key="7">
    <source>
        <dbReference type="Pfam" id="PF17917"/>
    </source>
</evidence>
<feature type="domain" description="Reverse transcriptase RNase H-like" evidence="7">
    <location>
        <begin position="46"/>
        <end position="162"/>
    </location>
</feature>
<comment type="caution">
    <text evidence="8">The sequence shown here is derived from an EMBL/GenBank/DDBJ whole genome shotgun (WGS) entry which is preliminary data.</text>
</comment>
<evidence type="ECO:0000256" key="3">
    <source>
        <dbReference type="ARBA" id="ARBA00022722"/>
    </source>
</evidence>
<keyword evidence="6" id="KW-0695">RNA-directed DNA polymerase</keyword>
<keyword evidence="4" id="KW-0255">Endonuclease</keyword>
<dbReference type="Proteomes" id="UP001165121">
    <property type="component" value="Unassembled WGS sequence"/>
</dbReference>
<keyword evidence="5" id="KW-0378">Hydrolase</keyword>
<dbReference type="GO" id="GO:0004519">
    <property type="term" value="F:endonuclease activity"/>
    <property type="evidence" value="ECO:0007669"/>
    <property type="project" value="UniProtKB-KW"/>
</dbReference>
<keyword evidence="2" id="KW-0548">Nucleotidyltransferase</keyword>
<dbReference type="PANTHER" id="PTHR34072:SF56">
    <property type="entry name" value="REVERSE TRANSCRIPTASE_RETROTRANSPOSON-DERIVED PROTEIN RNASE H-LIKE DOMAIN-CONTAINING PROTEIN"/>
    <property type="match status" value="1"/>
</dbReference>